<organism evidence="1 2">
    <name type="scientific">Thermodesulfatator autotrophicus</name>
    <dbReference type="NCBI Taxonomy" id="1795632"/>
    <lineage>
        <taxon>Bacteria</taxon>
        <taxon>Pseudomonadati</taxon>
        <taxon>Thermodesulfobacteriota</taxon>
        <taxon>Thermodesulfobacteria</taxon>
        <taxon>Thermodesulfobacteriales</taxon>
        <taxon>Thermodesulfatatoraceae</taxon>
        <taxon>Thermodesulfatator</taxon>
    </lineage>
</organism>
<dbReference type="STRING" id="1795632.TH606_05365"/>
<keyword evidence="2" id="KW-1185">Reference proteome</keyword>
<sequence length="648" mass="75274">MLKFFLGFLSIIIINIPWSVWALSFMGDWRYLENEDEPKIFSQIYSLTFSSQVTNNISLGTTFRYNRTSQGDSYRETLTPVFSLFLRNDFFNFNLSATATEQHGTDSRDLSSRSWNADFSSSYIKDINSRIYFGSSKQEDKMTPHLINQKSDYWGLNLSKDFKNLDIYYDYRSSQGEDYVLKSVTNNYSHLVRLNYTGVFNNLSYSFGQQFNYTKTKWQGELIAGKANFPINISVEWYIDDNPSSWDGKNLEDFNDSNDDDYVIIDLGTEEIGLMEFYYDTINWTAIPSDIKWDIYYSNDKITWDSLVTDVSLPFDFSTLGTLNFSKARYLKLVPKTFSDLEFKSPQFLAYKYVLSSQYTSSLKTYRTSLALSYNFLENITSSYSFSLNLAEPTPGPDSKDYIHSISVSWIPNKFFQPTASASKTKNIKDNQPDLTIDNISFSVFSDILPTLNISFGYTYTNVKEDDIKKVTNDNFNVSTFAKIYPDLDFRWDISIGRSKNFENNLTSKTLSSRINTIARLKPAITTTITYQYDYNDNDISSTTTHNFSFDFSWTISEYCSFHGSESIKIIERETSINSFYSLWFLLTSKTQINFQYSSSRNGTTSDQFSSFLSWKISKYLSFKANYNWLKTDDDTSWSWMFNLTAKF</sequence>
<protein>
    <submittedName>
        <fullName evidence="1">Uncharacterized protein</fullName>
    </submittedName>
</protein>
<dbReference type="EMBL" id="LSFI01000021">
    <property type="protein sequence ID" value="OAG27706.1"/>
    <property type="molecule type" value="Genomic_DNA"/>
</dbReference>
<evidence type="ECO:0000313" key="2">
    <source>
        <dbReference type="Proteomes" id="UP000076964"/>
    </source>
</evidence>
<comment type="caution">
    <text evidence="1">The sequence shown here is derived from an EMBL/GenBank/DDBJ whole genome shotgun (WGS) entry which is preliminary data.</text>
</comment>
<accession>A0A177E7L9</accession>
<gene>
    <name evidence="1" type="ORF">TH606_05365</name>
</gene>
<reference evidence="1 2" key="1">
    <citation type="submission" date="2016-02" db="EMBL/GenBank/DDBJ databases">
        <title>Draft genome sequence of Thermodesulfatator sp. S606.</title>
        <authorList>
            <person name="Lai Q."/>
            <person name="Cao J."/>
            <person name="Dupont S."/>
            <person name="Shao Z."/>
            <person name="Jebbar M."/>
            <person name="Alain K."/>
        </authorList>
    </citation>
    <scope>NUCLEOTIDE SEQUENCE [LARGE SCALE GENOMIC DNA]</scope>
    <source>
        <strain evidence="1 2">S606</strain>
    </source>
</reference>
<proteinExistence type="predicted"/>
<dbReference type="AlphaFoldDB" id="A0A177E7L9"/>
<name>A0A177E7L9_9BACT</name>
<evidence type="ECO:0000313" key="1">
    <source>
        <dbReference type="EMBL" id="OAG27706.1"/>
    </source>
</evidence>
<dbReference type="Proteomes" id="UP000076964">
    <property type="component" value="Unassembled WGS sequence"/>
</dbReference>